<dbReference type="Pfam" id="PF08241">
    <property type="entry name" value="Methyltransf_11"/>
    <property type="match status" value="1"/>
</dbReference>
<dbReference type="GO" id="GO:0032259">
    <property type="term" value="P:methylation"/>
    <property type="evidence" value="ECO:0007669"/>
    <property type="project" value="UniProtKB-KW"/>
</dbReference>
<dbReference type="Proteomes" id="UP000253961">
    <property type="component" value="Unassembled WGS sequence"/>
</dbReference>
<organism evidence="2 3">
    <name type="scientific">Pedobacter chinensis</name>
    <dbReference type="NCBI Taxonomy" id="2282421"/>
    <lineage>
        <taxon>Bacteria</taxon>
        <taxon>Pseudomonadati</taxon>
        <taxon>Bacteroidota</taxon>
        <taxon>Sphingobacteriia</taxon>
        <taxon>Sphingobacteriales</taxon>
        <taxon>Sphingobacteriaceae</taxon>
        <taxon>Pedobacter</taxon>
    </lineage>
</organism>
<sequence length="225" mass="25560">MEHQHSEEDLKNIAKQLSHPEGEHGIKTGEAMNINNSGMIHSAIDNLNLQFNDYVLEIGPGNGAHLEYFLGKEKNLIYFGVDISKTMIEQANKLNSKFVGRGGSALFHLVDGSILPFITEQFDKIFTVNTIYFWKNPLEYLQEIKRVLKPKGTFVLCFADKSFMEKLPFTKYGFTLYEPEELKMLLSSAGFDVQEVIKKTEQINSNADFRVERDYYVISASSKGG</sequence>
<name>A0A369Q0M6_9SPHI</name>
<dbReference type="CDD" id="cd02440">
    <property type="entry name" value="AdoMet_MTases"/>
    <property type="match status" value="1"/>
</dbReference>
<keyword evidence="2" id="KW-0489">Methyltransferase</keyword>
<evidence type="ECO:0000313" key="3">
    <source>
        <dbReference type="Proteomes" id="UP000253961"/>
    </source>
</evidence>
<reference evidence="2 3" key="1">
    <citation type="submission" date="2018-07" db="EMBL/GenBank/DDBJ databases">
        <title>Pedobacter sp. nov., isolated from soil.</title>
        <authorList>
            <person name="Zhou L.Y."/>
            <person name="Du Z.J."/>
        </authorList>
    </citation>
    <scope>NUCLEOTIDE SEQUENCE [LARGE SCALE GENOMIC DNA]</scope>
    <source>
        <strain evidence="2 3">JDX94</strain>
    </source>
</reference>
<evidence type="ECO:0000259" key="1">
    <source>
        <dbReference type="Pfam" id="PF08241"/>
    </source>
</evidence>
<dbReference type="OrthoDB" id="9770553at2"/>
<comment type="caution">
    <text evidence="2">The sequence shown here is derived from an EMBL/GenBank/DDBJ whole genome shotgun (WGS) entry which is preliminary data.</text>
</comment>
<dbReference type="RefSeq" id="WP_115401974.1">
    <property type="nucleotide sequence ID" value="NZ_QPKV01000003.1"/>
</dbReference>
<dbReference type="Gene3D" id="3.40.50.150">
    <property type="entry name" value="Vaccinia Virus protein VP39"/>
    <property type="match status" value="1"/>
</dbReference>
<dbReference type="EMBL" id="QPKV01000003">
    <property type="protein sequence ID" value="RDC56787.1"/>
    <property type="molecule type" value="Genomic_DNA"/>
</dbReference>
<dbReference type="PANTHER" id="PTHR43591">
    <property type="entry name" value="METHYLTRANSFERASE"/>
    <property type="match status" value="1"/>
</dbReference>
<dbReference type="PANTHER" id="PTHR43591:SF110">
    <property type="entry name" value="RHODANESE DOMAIN-CONTAINING PROTEIN"/>
    <property type="match status" value="1"/>
</dbReference>
<evidence type="ECO:0000313" key="2">
    <source>
        <dbReference type="EMBL" id="RDC56787.1"/>
    </source>
</evidence>
<feature type="domain" description="Methyltransferase type 11" evidence="1">
    <location>
        <begin position="56"/>
        <end position="156"/>
    </location>
</feature>
<dbReference type="SUPFAM" id="SSF53335">
    <property type="entry name" value="S-adenosyl-L-methionine-dependent methyltransferases"/>
    <property type="match status" value="1"/>
</dbReference>
<gene>
    <name evidence="2" type="ORF">DU508_06175</name>
</gene>
<keyword evidence="3" id="KW-1185">Reference proteome</keyword>
<dbReference type="GO" id="GO:0008757">
    <property type="term" value="F:S-adenosylmethionine-dependent methyltransferase activity"/>
    <property type="evidence" value="ECO:0007669"/>
    <property type="project" value="InterPro"/>
</dbReference>
<protein>
    <submittedName>
        <fullName evidence="2">Class I SAM-dependent methyltransferase</fullName>
    </submittedName>
</protein>
<dbReference type="AlphaFoldDB" id="A0A369Q0M6"/>
<dbReference type="InterPro" id="IPR013216">
    <property type="entry name" value="Methyltransf_11"/>
</dbReference>
<dbReference type="InterPro" id="IPR029063">
    <property type="entry name" value="SAM-dependent_MTases_sf"/>
</dbReference>
<accession>A0A369Q0M6</accession>
<proteinExistence type="predicted"/>
<keyword evidence="2" id="KW-0808">Transferase</keyword>